<dbReference type="EMBL" id="JADBJN010000004">
    <property type="protein sequence ID" value="KAG5667419.1"/>
    <property type="molecule type" value="Genomic_DNA"/>
</dbReference>
<evidence type="ECO:0000256" key="1">
    <source>
        <dbReference type="ARBA" id="ARBA00005964"/>
    </source>
</evidence>
<dbReference type="Pfam" id="PF00135">
    <property type="entry name" value="COesterase"/>
    <property type="match status" value="1"/>
</dbReference>
<reference evidence="8" key="1">
    <citation type="submission" date="2021-03" db="EMBL/GenBank/DDBJ databases">
        <title>Chromosome level genome of the anhydrobiotic midge Polypedilum vanderplanki.</title>
        <authorList>
            <person name="Yoshida Y."/>
            <person name="Kikawada T."/>
            <person name="Gusev O."/>
        </authorList>
    </citation>
    <scope>NUCLEOTIDE SEQUENCE</scope>
    <source>
        <strain evidence="8">NIAS01</strain>
        <tissue evidence="8">Whole body or cell culture</tissue>
    </source>
</reference>
<dbReference type="InterPro" id="IPR019826">
    <property type="entry name" value="Carboxylesterase_B_AS"/>
</dbReference>
<protein>
    <recommendedName>
        <fullName evidence="6">Carboxylic ester hydrolase</fullName>
        <ecNumber evidence="6">3.1.1.-</ecNumber>
    </recommendedName>
</protein>
<evidence type="ECO:0000256" key="6">
    <source>
        <dbReference type="RuleBase" id="RU361235"/>
    </source>
</evidence>
<name>A0A9J6BD00_POLVA</name>
<keyword evidence="5" id="KW-0325">Glycoprotein</keyword>
<dbReference type="InterPro" id="IPR002018">
    <property type="entry name" value="CarbesteraseB"/>
</dbReference>
<keyword evidence="2" id="KW-0719">Serine esterase</keyword>
<dbReference type="Proteomes" id="UP001107558">
    <property type="component" value="Chromosome 4"/>
</dbReference>
<keyword evidence="3 6" id="KW-0378">Hydrolase</keyword>
<comment type="caution">
    <text evidence="8">The sequence shown here is derived from an EMBL/GenBank/DDBJ whole genome shotgun (WGS) entry which is preliminary data.</text>
</comment>
<feature type="domain" description="Carboxylesterase type B" evidence="7">
    <location>
        <begin position="23"/>
        <end position="524"/>
    </location>
</feature>
<dbReference type="OrthoDB" id="19653at2759"/>
<evidence type="ECO:0000256" key="2">
    <source>
        <dbReference type="ARBA" id="ARBA00022487"/>
    </source>
</evidence>
<evidence type="ECO:0000256" key="4">
    <source>
        <dbReference type="ARBA" id="ARBA00023157"/>
    </source>
</evidence>
<dbReference type="EC" id="3.1.1.-" evidence="6"/>
<dbReference type="GO" id="GO:0052689">
    <property type="term" value="F:carboxylic ester hydrolase activity"/>
    <property type="evidence" value="ECO:0007669"/>
    <property type="project" value="UniProtKB-KW"/>
</dbReference>
<sequence length="575" mass="65031">MIKLLIVMFLCGISVALNDDQSDPVVCYSMGCVRGKNYVGNIKPYEGFFGIPYVKQPVGDLRLKDPQPITEKFTEIYNATEEKMFCAQKNYLLPNPSVIGVEDCLYLYVYRPKNWQRKNKKPLPILIYIHGGAFFAGIAGPSVTGGDYIMDTEDVIFVTMSYRLGPLGFLSTGDENISGNFGLKDQAMAIKWVKDNIYAFGGDPNNIALMGQSAGAASVHLHMMSPWSCRNFHKAIILSGNGIAPYAYVLKDPFQQARKYAIASGMKLTSEMTKQDLANYLRNVDTKTLLDATDSFKIWSIDPLVISRPVVEDCSKVHGFLCEDPVKMWRNGIHSHIPLITGYMDGDGGVRSLQYFENQELLEELNNNLDGLMPKLLEIVDPLSENVTTNRWKQVKDRYFNGQNKLEPNQWKNLMKLYTDRSFVTPMADTLLQLVKSESKSPAYLYKFNFRGPLSNSILYTGTTKDFGTVHSDELIYLLKSPLLFPQQYDANSREGIFRSRFVKFFTYFAINGKPPKANNKTLHRCIKNEAFAVGTRQLKCSYIDFDEKISIKAEGAIDNDAVDFWNQIDTTLVK</sequence>
<dbReference type="Gene3D" id="3.40.50.1820">
    <property type="entry name" value="alpha/beta hydrolase"/>
    <property type="match status" value="1"/>
</dbReference>
<feature type="signal peptide" evidence="6">
    <location>
        <begin position="1"/>
        <end position="16"/>
    </location>
</feature>
<feature type="chain" id="PRO_5039961235" description="Carboxylic ester hydrolase" evidence="6">
    <location>
        <begin position="17"/>
        <end position="575"/>
    </location>
</feature>
<keyword evidence="6" id="KW-0732">Signal</keyword>
<dbReference type="AlphaFoldDB" id="A0A9J6BD00"/>
<keyword evidence="9" id="KW-1185">Reference proteome</keyword>
<dbReference type="PANTHER" id="PTHR43142">
    <property type="entry name" value="CARBOXYLIC ESTER HYDROLASE"/>
    <property type="match status" value="1"/>
</dbReference>
<dbReference type="InterPro" id="IPR029058">
    <property type="entry name" value="AB_hydrolase_fold"/>
</dbReference>
<evidence type="ECO:0000256" key="3">
    <source>
        <dbReference type="ARBA" id="ARBA00022801"/>
    </source>
</evidence>
<gene>
    <name evidence="8" type="ORF">PVAND_015400</name>
</gene>
<evidence type="ECO:0000259" key="7">
    <source>
        <dbReference type="Pfam" id="PF00135"/>
    </source>
</evidence>
<evidence type="ECO:0000313" key="9">
    <source>
        <dbReference type="Proteomes" id="UP001107558"/>
    </source>
</evidence>
<organism evidence="8 9">
    <name type="scientific">Polypedilum vanderplanki</name>
    <name type="common">Sleeping chironomid midge</name>
    <dbReference type="NCBI Taxonomy" id="319348"/>
    <lineage>
        <taxon>Eukaryota</taxon>
        <taxon>Metazoa</taxon>
        <taxon>Ecdysozoa</taxon>
        <taxon>Arthropoda</taxon>
        <taxon>Hexapoda</taxon>
        <taxon>Insecta</taxon>
        <taxon>Pterygota</taxon>
        <taxon>Neoptera</taxon>
        <taxon>Endopterygota</taxon>
        <taxon>Diptera</taxon>
        <taxon>Nematocera</taxon>
        <taxon>Chironomoidea</taxon>
        <taxon>Chironomidae</taxon>
        <taxon>Chironominae</taxon>
        <taxon>Polypedilum</taxon>
        <taxon>Polypedilum</taxon>
    </lineage>
</organism>
<dbReference type="PANTHER" id="PTHR43142:SF1">
    <property type="entry name" value="CARBOXYLIC ESTER HYDROLASE"/>
    <property type="match status" value="1"/>
</dbReference>
<dbReference type="PROSITE" id="PS00122">
    <property type="entry name" value="CARBOXYLESTERASE_B_1"/>
    <property type="match status" value="1"/>
</dbReference>
<evidence type="ECO:0000313" key="8">
    <source>
        <dbReference type="EMBL" id="KAG5667419.1"/>
    </source>
</evidence>
<keyword evidence="4" id="KW-1015">Disulfide bond</keyword>
<accession>A0A9J6BD00</accession>
<comment type="similarity">
    <text evidence="1 6">Belongs to the type-B carboxylesterase/lipase family.</text>
</comment>
<evidence type="ECO:0000256" key="5">
    <source>
        <dbReference type="ARBA" id="ARBA00023180"/>
    </source>
</evidence>
<proteinExistence type="inferred from homology"/>
<dbReference type="SUPFAM" id="SSF53474">
    <property type="entry name" value="alpha/beta-Hydrolases"/>
    <property type="match status" value="1"/>
</dbReference>